<keyword evidence="4" id="KW-1185">Reference proteome</keyword>
<dbReference type="AlphaFoldDB" id="A0A9N9S9L6"/>
<comment type="subcellular location">
    <subcellularLocation>
        <location evidence="1">Nucleus</location>
    </subcellularLocation>
</comment>
<dbReference type="Pfam" id="PF02944">
    <property type="entry name" value="BESS"/>
    <property type="match status" value="1"/>
</dbReference>
<reference evidence="3" key="2">
    <citation type="submission" date="2022-10" db="EMBL/GenBank/DDBJ databases">
        <authorList>
            <consortium name="ENA_rothamsted_submissions"/>
            <consortium name="culmorum"/>
            <person name="King R."/>
        </authorList>
    </citation>
    <scope>NUCLEOTIDE SEQUENCE</scope>
</reference>
<evidence type="ECO:0000313" key="4">
    <source>
        <dbReference type="Proteomes" id="UP001153737"/>
    </source>
</evidence>
<organism evidence="3 4">
    <name type="scientific">Phaedon cochleariae</name>
    <name type="common">Mustard beetle</name>
    <dbReference type="NCBI Taxonomy" id="80249"/>
    <lineage>
        <taxon>Eukaryota</taxon>
        <taxon>Metazoa</taxon>
        <taxon>Ecdysozoa</taxon>
        <taxon>Arthropoda</taxon>
        <taxon>Hexapoda</taxon>
        <taxon>Insecta</taxon>
        <taxon>Pterygota</taxon>
        <taxon>Neoptera</taxon>
        <taxon>Endopterygota</taxon>
        <taxon>Coleoptera</taxon>
        <taxon>Polyphaga</taxon>
        <taxon>Cucujiformia</taxon>
        <taxon>Chrysomeloidea</taxon>
        <taxon>Chrysomelidae</taxon>
        <taxon>Chrysomelinae</taxon>
        <taxon>Chrysomelini</taxon>
        <taxon>Phaedon</taxon>
    </lineage>
</organism>
<dbReference type="EMBL" id="OU896716">
    <property type="protein sequence ID" value="CAG9814249.1"/>
    <property type="molecule type" value="Genomic_DNA"/>
</dbReference>
<name>A0A9N9S9L6_PHACE</name>
<dbReference type="InterPro" id="IPR004210">
    <property type="entry name" value="BESS_motif"/>
</dbReference>
<evidence type="ECO:0000256" key="1">
    <source>
        <dbReference type="PROSITE-ProRule" id="PRU00371"/>
    </source>
</evidence>
<dbReference type="GO" id="GO:0003677">
    <property type="term" value="F:DNA binding"/>
    <property type="evidence" value="ECO:0007669"/>
    <property type="project" value="InterPro"/>
</dbReference>
<evidence type="ECO:0000313" key="3">
    <source>
        <dbReference type="EMBL" id="CAG9814249.1"/>
    </source>
</evidence>
<dbReference type="GO" id="GO:0005634">
    <property type="term" value="C:nucleus"/>
    <property type="evidence" value="ECO:0007669"/>
    <property type="project" value="UniProtKB-SubCell"/>
</dbReference>
<sequence length="62" mass="7221">MALIDCEKSIGCKIPHRHQKIDLSTRQKRSSIRKKKIENLPEDDDELFLLSLLPELRSVPTH</sequence>
<dbReference type="PROSITE" id="PS51031">
    <property type="entry name" value="BESS"/>
    <property type="match status" value="1"/>
</dbReference>
<reference evidence="3" key="1">
    <citation type="submission" date="2022-01" db="EMBL/GenBank/DDBJ databases">
        <authorList>
            <person name="King R."/>
        </authorList>
    </citation>
    <scope>NUCLEOTIDE SEQUENCE</scope>
</reference>
<gene>
    <name evidence="3" type="ORF">PHAECO_LOCUS2086</name>
</gene>
<accession>A0A9N9S9L6</accession>
<keyword evidence="1" id="KW-0539">Nucleus</keyword>
<proteinExistence type="predicted"/>
<evidence type="ECO:0000259" key="2">
    <source>
        <dbReference type="PROSITE" id="PS51031"/>
    </source>
</evidence>
<feature type="domain" description="BESS" evidence="2">
    <location>
        <begin position="42"/>
        <end position="62"/>
    </location>
</feature>
<dbReference type="Proteomes" id="UP001153737">
    <property type="component" value="Chromosome 10"/>
</dbReference>
<protein>
    <recommendedName>
        <fullName evidence="2">BESS domain-containing protein</fullName>
    </recommendedName>
</protein>